<accession>A0A9P8A3Z9</accession>
<feature type="domain" description="GAT" evidence="10">
    <location>
        <begin position="170"/>
        <end position="263"/>
    </location>
</feature>
<feature type="transmembrane region" description="Helical" evidence="8">
    <location>
        <begin position="509"/>
        <end position="525"/>
    </location>
</feature>
<dbReference type="SUPFAM" id="SSF48464">
    <property type="entry name" value="ENTH/VHS domain"/>
    <property type="match status" value="1"/>
</dbReference>
<dbReference type="InterPro" id="IPR038425">
    <property type="entry name" value="GAT_sf"/>
</dbReference>
<dbReference type="Gene3D" id="1.20.1740.10">
    <property type="entry name" value="Amino acid/polyamine transporter I"/>
    <property type="match status" value="1"/>
</dbReference>
<dbReference type="InterPro" id="IPR004840">
    <property type="entry name" value="Amino_acid_permease_CS"/>
</dbReference>
<dbReference type="Pfam" id="PF03127">
    <property type="entry name" value="GAT"/>
    <property type="match status" value="1"/>
</dbReference>
<keyword evidence="6 8" id="KW-0472">Membrane</keyword>
<protein>
    <submittedName>
        <fullName evidence="11">Uncharacterized protein</fullName>
    </submittedName>
</protein>
<sequence length="877" mass="95551">MGIFTPDTIITPQIDILANAPFITNWHMINGLCQAVNSVDGGAKEASRALRKKLRAGDSQQQMNSITVMQALIDGCGSKFKAELATIKFGLVIQQVMESKSTDPRVKGRLMERLSVWATTFSWDPSLEVIPQLYHKLSMDNVMRGIPTAEAMSPPPQRHDSPPFMRPVAPNGEQILQDIELANNNAHMLVEAVSFADPELEAVEENALIREFQSKCLTLQRGVQIYLSELTNETTPDEKCLAALLACNEELILAVGAYNRMMEQRTLSRAMKIQQPSHSTRHEYLLRDAAAADSAEVGSGYKVPYSENQTGKGRSAHDDAPVADPFADDGLYVSRPTDMPSVKDGTTLAMDNNEKGHAPDYNEDEARLATLGYKQNMKRQFSGLQNFGFTLTNSSVLIGIVPLFGFGMVTGGPVVAIWGWLLVAFFVMFIGLGMAEICSTFPTAGGLYFWTAKLGGPKWGPMFSWYEAWFNMLGQFAGCSGSVLAAATFMNKLIKIWEPTYETNGKMDFAIMAALMILAGIINTAGGRALKIASLVSVVVHIFGTIAIIITVLVGAPKLQSAKFVFTDFQDHTGYTEVGGVSPVFVFMLGLLQSQWSMLGYDASAHMSEETEKSYVNGPRGILMSIFASVLIGLGLALALTFGIQDYDATVASAFGAAPQIFLDCAGKEGGSVLIFLIVFAGFLCGIATVAANSRMLYAFARDGGLPFSPYWTVLNKRTQMPLRLVWLSVVVIILLALPAIGSTATLSAISGISIIGFTVSYAIPILLRITVGAETFVQREFNLGRFSKPIGWVACIWTAFIFVIFNLPQSWPVSNVDTFNFTPAAVGFLLVFTTSTWFLSARHWFKGPVSEIALLELDGVVPTNVGEKQEVFEETK</sequence>
<dbReference type="GO" id="GO:0016192">
    <property type="term" value="P:vesicle-mediated transport"/>
    <property type="evidence" value="ECO:0007669"/>
    <property type="project" value="UniProtKB-ARBA"/>
</dbReference>
<feature type="transmembrane region" description="Helical" evidence="8">
    <location>
        <begin position="748"/>
        <end position="770"/>
    </location>
</feature>
<dbReference type="InterPro" id="IPR002014">
    <property type="entry name" value="VHS_dom"/>
</dbReference>
<dbReference type="GO" id="GO:0007034">
    <property type="term" value="P:vacuolar transport"/>
    <property type="evidence" value="ECO:0007669"/>
    <property type="project" value="UniProtKB-ARBA"/>
</dbReference>
<dbReference type="GO" id="GO:0016020">
    <property type="term" value="C:membrane"/>
    <property type="evidence" value="ECO:0007669"/>
    <property type="project" value="UniProtKB-SubCell"/>
</dbReference>
<evidence type="ECO:0000259" key="10">
    <source>
        <dbReference type="PROSITE" id="PS50909"/>
    </source>
</evidence>
<evidence type="ECO:0000313" key="11">
    <source>
        <dbReference type="EMBL" id="KAG9321974.1"/>
    </source>
</evidence>
<dbReference type="GO" id="GO:0022857">
    <property type="term" value="F:transmembrane transporter activity"/>
    <property type="evidence" value="ECO:0007669"/>
    <property type="project" value="InterPro"/>
</dbReference>
<feature type="transmembrane region" description="Helical" evidence="8">
    <location>
        <begin position="725"/>
        <end position="742"/>
    </location>
</feature>
<dbReference type="GO" id="GO:0043130">
    <property type="term" value="F:ubiquitin binding"/>
    <property type="evidence" value="ECO:0007669"/>
    <property type="project" value="InterPro"/>
</dbReference>
<comment type="subcellular location">
    <subcellularLocation>
        <location evidence="1">Membrane</location>
        <topology evidence="1">Multi-pass membrane protein</topology>
    </subcellularLocation>
</comment>
<feature type="region of interest" description="Disordered" evidence="7">
    <location>
        <begin position="300"/>
        <end position="361"/>
    </location>
</feature>
<evidence type="ECO:0000256" key="5">
    <source>
        <dbReference type="ARBA" id="ARBA00022989"/>
    </source>
</evidence>
<evidence type="ECO:0000259" key="9">
    <source>
        <dbReference type="PROSITE" id="PS50179"/>
    </source>
</evidence>
<dbReference type="GO" id="GO:0006865">
    <property type="term" value="P:amino acid transport"/>
    <property type="evidence" value="ECO:0007669"/>
    <property type="project" value="InterPro"/>
</dbReference>
<dbReference type="Gene3D" id="1.25.40.90">
    <property type="match status" value="1"/>
</dbReference>
<dbReference type="CDD" id="cd16980">
    <property type="entry name" value="VHS_Lsb5"/>
    <property type="match status" value="1"/>
</dbReference>
<evidence type="ECO:0000256" key="7">
    <source>
        <dbReference type="SAM" id="MobiDB-lite"/>
    </source>
</evidence>
<dbReference type="AlphaFoldDB" id="A0A9P8A3Z9"/>
<dbReference type="PROSITE" id="PS50179">
    <property type="entry name" value="VHS"/>
    <property type="match status" value="1"/>
</dbReference>
<dbReference type="PANTHER" id="PTHR45649:SF26">
    <property type="entry name" value="OS04G0435100 PROTEIN"/>
    <property type="match status" value="1"/>
</dbReference>
<comment type="caution">
    <text evidence="11">The sequence shown here is derived from an EMBL/GenBank/DDBJ whole genome shotgun (WGS) entry which is preliminary data.</text>
</comment>
<dbReference type="Pfam" id="PF00790">
    <property type="entry name" value="VHS"/>
    <property type="match status" value="1"/>
</dbReference>
<dbReference type="PROSITE" id="PS50909">
    <property type="entry name" value="GAT"/>
    <property type="match status" value="1"/>
</dbReference>
<evidence type="ECO:0000256" key="1">
    <source>
        <dbReference type="ARBA" id="ARBA00004141"/>
    </source>
</evidence>
<keyword evidence="3 8" id="KW-0812">Transmembrane</keyword>
<evidence type="ECO:0000313" key="12">
    <source>
        <dbReference type="Proteomes" id="UP000717515"/>
    </source>
</evidence>
<dbReference type="EMBL" id="JAIFTL010000172">
    <property type="protein sequence ID" value="KAG9321974.1"/>
    <property type="molecule type" value="Genomic_DNA"/>
</dbReference>
<dbReference type="InterPro" id="IPR004152">
    <property type="entry name" value="GAT_dom"/>
</dbReference>
<evidence type="ECO:0000256" key="8">
    <source>
        <dbReference type="SAM" id="Phobius"/>
    </source>
</evidence>
<feature type="compositionally biased region" description="Basic and acidic residues" evidence="7">
    <location>
        <begin position="352"/>
        <end position="361"/>
    </location>
</feature>
<dbReference type="Gene3D" id="1.20.58.160">
    <property type="match status" value="1"/>
</dbReference>
<dbReference type="PROSITE" id="PS00218">
    <property type="entry name" value="AMINO_ACID_PERMEASE_1"/>
    <property type="match status" value="1"/>
</dbReference>
<feature type="transmembrane region" description="Helical" evidence="8">
    <location>
        <begin position="622"/>
        <end position="644"/>
    </location>
</feature>
<organism evidence="11 12">
    <name type="scientific">Mortierella alpina</name>
    <name type="common">Oleaginous fungus</name>
    <name type="synonym">Mortierella renispora</name>
    <dbReference type="NCBI Taxonomy" id="64518"/>
    <lineage>
        <taxon>Eukaryota</taxon>
        <taxon>Fungi</taxon>
        <taxon>Fungi incertae sedis</taxon>
        <taxon>Mucoromycota</taxon>
        <taxon>Mortierellomycotina</taxon>
        <taxon>Mortierellomycetes</taxon>
        <taxon>Mortierellales</taxon>
        <taxon>Mortierellaceae</taxon>
        <taxon>Mortierella</taxon>
    </lineage>
</organism>
<feature type="transmembrane region" description="Helical" evidence="8">
    <location>
        <begin position="532"/>
        <end position="554"/>
    </location>
</feature>
<keyword evidence="4" id="KW-0653">Protein transport</keyword>
<evidence type="ECO:0000256" key="4">
    <source>
        <dbReference type="ARBA" id="ARBA00022927"/>
    </source>
</evidence>
<keyword evidence="2" id="KW-0813">Transport</keyword>
<dbReference type="Proteomes" id="UP000717515">
    <property type="component" value="Unassembled WGS sequence"/>
</dbReference>
<feature type="transmembrane region" description="Helical" evidence="8">
    <location>
        <begin position="574"/>
        <end position="592"/>
    </location>
</feature>
<dbReference type="PANTHER" id="PTHR45649">
    <property type="entry name" value="AMINO-ACID PERMEASE BAT1"/>
    <property type="match status" value="1"/>
</dbReference>
<evidence type="ECO:0000256" key="3">
    <source>
        <dbReference type="ARBA" id="ARBA00022692"/>
    </source>
</evidence>
<dbReference type="SMART" id="SM00288">
    <property type="entry name" value="VHS"/>
    <property type="match status" value="1"/>
</dbReference>
<gene>
    <name evidence="11" type="ORF">KVV02_008299</name>
</gene>
<evidence type="ECO:0000256" key="6">
    <source>
        <dbReference type="ARBA" id="ARBA00023136"/>
    </source>
</evidence>
<feature type="transmembrane region" description="Helical" evidence="8">
    <location>
        <begin position="820"/>
        <end position="840"/>
    </location>
</feature>
<dbReference type="InterPro" id="IPR002293">
    <property type="entry name" value="AA/rel_permease1"/>
</dbReference>
<dbReference type="SUPFAM" id="SSF89009">
    <property type="entry name" value="GAT-like domain"/>
    <property type="match status" value="1"/>
</dbReference>
<feature type="transmembrane region" description="Helical" evidence="8">
    <location>
        <begin position="468"/>
        <end position="489"/>
    </location>
</feature>
<keyword evidence="5 8" id="KW-1133">Transmembrane helix</keyword>
<proteinExistence type="predicted"/>
<dbReference type="CDD" id="cd21383">
    <property type="entry name" value="GAT_GGA_Tom1-like"/>
    <property type="match status" value="1"/>
</dbReference>
<dbReference type="Pfam" id="PF13520">
    <property type="entry name" value="AA_permease_2"/>
    <property type="match status" value="1"/>
</dbReference>
<feature type="domain" description="VHS" evidence="9">
    <location>
        <begin position="25"/>
        <end position="145"/>
    </location>
</feature>
<dbReference type="InterPro" id="IPR008942">
    <property type="entry name" value="ENTH_VHS"/>
</dbReference>
<evidence type="ECO:0000256" key="2">
    <source>
        <dbReference type="ARBA" id="ARBA00022448"/>
    </source>
</evidence>
<name>A0A9P8A3Z9_MORAP</name>
<feature type="transmembrane region" description="Helical" evidence="8">
    <location>
        <begin position="415"/>
        <end position="435"/>
    </location>
</feature>
<reference evidence="11" key="1">
    <citation type="submission" date="2021-07" db="EMBL/GenBank/DDBJ databases">
        <title>Draft genome of Mortierella alpina, strain LL118, isolated from an aspen leaf litter sample.</title>
        <authorList>
            <person name="Yang S."/>
            <person name="Vinatzer B.A."/>
        </authorList>
    </citation>
    <scope>NUCLEOTIDE SEQUENCE</scope>
    <source>
        <strain evidence="11">LL118</strain>
    </source>
</reference>
<feature type="transmembrane region" description="Helical" evidence="8">
    <location>
        <begin position="791"/>
        <end position="808"/>
    </location>
</feature>
<dbReference type="GO" id="GO:0035091">
    <property type="term" value="F:phosphatidylinositol binding"/>
    <property type="evidence" value="ECO:0007669"/>
    <property type="project" value="InterPro"/>
</dbReference>
<feature type="transmembrane region" description="Helical" evidence="8">
    <location>
        <begin position="673"/>
        <end position="692"/>
    </location>
</feature>
<feature type="transmembrane region" description="Helical" evidence="8">
    <location>
        <begin position="387"/>
        <end position="409"/>
    </location>
</feature>
<dbReference type="GO" id="GO:0015031">
    <property type="term" value="P:protein transport"/>
    <property type="evidence" value="ECO:0007669"/>
    <property type="project" value="UniProtKB-KW"/>
</dbReference>